<dbReference type="EMBL" id="JACIGE010000003">
    <property type="protein sequence ID" value="MBB4246765.1"/>
    <property type="molecule type" value="Genomic_DNA"/>
</dbReference>
<evidence type="ECO:0000313" key="2">
    <source>
        <dbReference type="Proteomes" id="UP000587070"/>
    </source>
</evidence>
<proteinExistence type="predicted"/>
<sequence>MNDPILAADSDPAAATTGGATDEISCLRAIADWLNVRHPAQPRDELEALRGHLLALREIAATNDERAALLERLFDRALPLINALTPSLLDHELPLPRSTGRTLRVMHELLWQLAADLPAASALGDAAHDGEAATAAIRSGGALWRSVDALARHLLLSYLTASPASSGVWLALHQRHVQAVRLGLAEHIPAAATRSLRQVYNAALLVACAHPAALTAREISFVAAFAERFAGQVDAPSAQAPAGSATFWIDPLRDQPPAPLARRAPPPDSGALFFSCAALATLVERHMTAAGDATIDTSLPVTAITPEQRGTLRHLLNCWGAPRKRRFLRRRQSSRAQLCAGLTAVIAALRGQDSAPLSDWMIINESPDGYAVMHVGGDSGPLAVGEVVAVRCSEDDSGKDRHWQIAMVRWAISENPEHLELGLQIVAPLALPALLALPASGTTQAALLLPAAPPLHERTKLLIAAAALPAVEEKLIVVVDSGRVDVRELHIAHTEELTPSLALFAVQADERV</sequence>
<protein>
    <recommendedName>
        <fullName evidence="3">GTPase</fullName>
    </recommendedName>
</protein>
<gene>
    <name evidence="1" type="ORF">GGD90_001128</name>
</gene>
<dbReference type="Proteomes" id="UP000587070">
    <property type="component" value="Unassembled WGS sequence"/>
</dbReference>
<keyword evidence="2" id="KW-1185">Reference proteome</keyword>
<comment type="caution">
    <text evidence="1">The sequence shown here is derived from an EMBL/GenBank/DDBJ whole genome shotgun (WGS) entry which is preliminary data.</text>
</comment>
<accession>A0A840G4D3</accession>
<dbReference type="AlphaFoldDB" id="A0A840G4D3"/>
<evidence type="ECO:0000313" key="1">
    <source>
        <dbReference type="EMBL" id="MBB4246765.1"/>
    </source>
</evidence>
<name>A0A840G4D3_RHOTE</name>
<dbReference type="OrthoDB" id="5297707at2"/>
<organism evidence="1 2">
    <name type="scientific">Rhodocyclus tenuis</name>
    <name type="common">Rhodospirillum tenue</name>
    <dbReference type="NCBI Taxonomy" id="1066"/>
    <lineage>
        <taxon>Bacteria</taxon>
        <taxon>Pseudomonadati</taxon>
        <taxon>Pseudomonadota</taxon>
        <taxon>Betaproteobacteria</taxon>
        <taxon>Rhodocyclales</taxon>
        <taxon>Rhodocyclaceae</taxon>
        <taxon>Rhodocyclus</taxon>
    </lineage>
</organism>
<dbReference type="RefSeq" id="WP_153115275.1">
    <property type="nucleotide sequence ID" value="NZ_JACIGE010000003.1"/>
</dbReference>
<reference evidence="1 2" key="1">
    <citation type="submission" date="2020-08" db="EMBL/GenBank/DDBJ databases">
        <title>Genome sequencing of Purple Non-Sulfur Bacteria from various extreme environments.</title>
        <authorList>
            <person name="Mayer M."/>
        </authorList>
    </citation>
    <scope>NUCLEOTIDE SEQUENCE [LARGE SCALE GENOMIC DNA]</scope>
    <source>
        <strain evidence="1 2">2761</strain>
    </source>
</reference>
<evidence type="ECO:0008006" key="3">
    <source>
        <dbReference type="Google" id="ProtNLM"/>
    </source>
</evidence>